<evidence type="ECO:0000313" key="4">
    <source>
        <dbReference type="EMBL" id="KER18634.1"/>
    </source>
</evidence>
<dbReference type="Proteomes" id="UP000054324">
    <property type="component" value="Unassembled WGS sequence"/>
</dbReference>
<organism evidence="4 5">
    <name type="scientific">Opisthorchis viverrini</name>
    <name type="common">Southeast Asian liver fluke</name>
    <dbReference type="NCBI Taxonomy" id="6198"/>
    <lineage>
        <taxon>Eukaryota</taxon>
        <taxon>Metazoa</taxon>
        <taxon>Spiralia</taxon>
        <taxon>Lophotrochozoa</taxon>
        <taxon>Platyhelminthes</taxon>
        <taxon>Trematoda</taxon>
        <taxon>Digenea</taxon>
        <taxon>Opisthorchiida</taxon>
        <taxon>Opisthorchiata</taxon>
        <taxon>Opisthorchiidae</taxon>
        <taxon>Opisthorchis</taxon>
    </lineage>
</organism>
<dbReference type="CTD" id="20330091"/>
<comment type="similarity">
    <text evidence="1">Belongs to the sulfotransferase 1 family.</text>
</comment>
<protein>
    <recommendedName>
        <fullName evidence="3">Sulfotransferase domain-containing protein</fullName>
    </recommendedName>
</protein>
<name>A0A074ZTT2_OPIVI</name>
<dbReference type="STRING" id="6198.A0A074ZTT2"/>
<keyword evidence="2" id="KW-0808">Transferase</keyword>
<dbReference type="RefSeq" id="XP_009177619.1">
    <property type="nucleotide sequence ID" value="XM_009179355.1"/>
</dbReference>
<sequence>MSRVEHQWPRSSLNPKYRCMPGEFMYKGNLWPSWTSEKNIKSVEDQFVFLPTDIILSGYPKSGITFLSEITCLLHFSHGKLEYLQSAIEKVEKSQVYFRVPFIEEEWTGLFPTMTDKVQAMEYLDCLRQQQCGNQPRLIKTHLPFDSIECALNRLERNLRPRILYVYRNPKDVAVSMYNFYCGLQNYGPFEGDWDEFFEMWIDGWIGGGDWRKVVPPWLKQAEISEPTQMLAISYEQLVNDTEACVNNIHHFLLPETDLEPTVRQVILERTSFDKMRENKMTNYKDVEEFIPSFQFMRRGCVGDWKNWFSPEQNSRFMAAYKDTLEDLEQFAHSHAIRFE</sequence>
<dbReference type="Pfam" id="PF00685">
    <property type="entry name" value="Sulfotransfer_1"/>
    <property type="match status" value="1"/>
</dbReference>
<feature type="non-terminal residue" evidence="4">
    <location>
        <position position="340"/>
    </location>
</feature>
<reference evidence="4 5" key="1">
    <citation type="submission" date="2013-11" db="EMBL/GenBank/DDBJ databases">
        <title>Opisthorchis viverrini - life in the bile duct.</title>
        <authorList>
            <person name="Young N.D."/>
            <person name="Nagarajan N."/>
            <person name="Lin S.J."/>
            <person name="Korhonen P.K."/>
            <person name="Jex A.R."/>
            <person name="Hall R.S."/>
            <person name="Safavi-Hemami H."/>
            <person name="Kaewkong W."/>
            <person name="Bertrand D."/>
            <person name="Gao S."/>
            <person name="Seet Q."/>
            <person name="Wongkham S."/>
            <person name="Teh B.T."/>
            <person name="Wongkham C."/>
            <person name="Intapan P.M."/>
            <person name="Maleewong W."/>
            <person name="Yang X."/>
            <person name="Hu M."/>
            <person name="Wang Z."/>
            <person name="Hofmann A."/>
            <person name="Sternberg P.W."/>
            <person name="Tan P."/>
            <person name="Wang J."/>
            <person name="Gasser R.B."/>
        </authorList>
    </citation>
    <scope>NUCLEOTIDE SEQUENCE [LARGE SCALE GENOMIC DNA]</scope>
</reference>
<evidence type="ECO:0000313" key="5">
    <source>
        <dbReference type="Proteomes" id="UP000054324"/>
    </source>
</evidence>
<dbReference type="PANTHER" id="PTHR11783">
    <property type="entry name" value="SULFOTRANSFERASE SULT"/>
    <property type="match status" value="1"/>
</dbReference>
<dbReference type="OrthoDB" id="6048410at2759"/>
<keyword evidence="5" id="KW-1185">Reference proteome</keyword>
<dbReference type="EMBL" id="KL599059">
    <property type="protein sequence ID" value="KER18634.1"/>
    <property type="molecule type" value="Genomic_DNA"/>
</dbReference>
<dbReference type="Gene3D" id="3.40.50.300">
    <property type="entry name" value="P-loop containing nucleotide triphosphate hydrolases"/>
    <property type="match status" value="1"/>
</dbReference>
<proteinExistence type="inferred from homology"/>
<feature type="domain" description="Sulfotransferase" evidence="3">
    <location>
        <begin position="51"/>
        <end position="327"/>
    </location>
</feature>
<dbReference type="InterPro" id="IPR000863">
    <property type="entry name" value="Sulfotransferase_dom"/>
</dbReference>
<gene>
    <name evidence="4" type="ORF">T265_15926</name>
</gene>
<accession>A0A074ZTT2</accession>
<dbReference type="GO" id="GO:0008146">
    <property type="term" value="F:sulfotransferase activity"/>
    <property type="evidence" value="ECO:0007669"/>
    <property type="project" value="InterPro"/>
</dbReference>
<dbReference type="AlphaFoldDB" id="A0A074ZTT2"/>
<dbReference type="KEGG" id="ovi:T265_15926"/>
<dbReference type="InterPro" id="IPR027417">
    <property type="entry name" value="P-loop_NTPase"/>
</dbReference>
<evidence type="ECO:0000256" key="1">
    <source>
        <dbReference type="ARBA" id="ARBA00005771"/>
    </source>
</evidence>
<evidence type="ECO:0000259" key="3">
    <source>
        <dbReference type="Pfam" id="PF00685"/>
    </source>
</evidence>
<evidence type="ECO:0000256" key="2">
    <source>
        <dbReference type="ARBA" id="ARBA00022679"/>
    </source>
</evidence>
<dbReference type="SUPFAM" id="SSF52540">
    <property type="entry name" value="P-loop containing nucleoside triphosphate hydrolases"/>
    <property type="match status" value="1"/>
</dbReference>
<dbReference type="GeneID" id="20330091"/>